<reference evidence="2" key="1">
    <citation type="journal article" date="2014" name="Nat. Genet.">
        <title>A reference genome for common bean and genome-wide analysis of dual domestications.</title>
        <authorList>
            <person name="Schmutz J."/>
            <person name="McClean P.E."/>
            <person name="Mamidi S."/>
            <person name="Wu G.A."/>
            <person name="Cannon S.B."/>
            <person name="Grimwood J."/>
            <person name="Jenkins J."/>
            <person name="Shu S."/>
            <person name="Song Q."/>
            <person name="Chavarro C."/>
            <person name="Torres-Torres M."/>
            <person name="Geffroy V."/>
            <person name="Moghaddam S.M."/>
            <person name="Gao D."/>
            <person name="Abernathy B."/>
            <person name="Barry K."/>
            <person name="Blair M."/>
            <person name="Brick M.A."/>
            <person name="Chovatia M."/>
            <person name="Gepts P."/>
            <person name="Goodstein D.M."/>
            <person name="Gonzales M."/>
            <person name="Hellsten U."/>
            <person name="Hyten D.L."/>
            <person name="Jia G."/>
            <person name="Kelly J.D."/>
            <person name="Kudrna D."/>
            <person name="Lee R."/>
            <person name="Richard M.M."/>
            <person name="Miklas P.N."/>
            <person name="Osorno J.M."/>
            <person name="Rodrigues J."/>
            <person name="Thareau V."/>
            <person name="Urrea C.A."/>
            <person name="Wang M."/>
            <person name="Yu Y."/>
            <person name="Zhang M."/>
            <person name="Wing R.A."/>
            <person name="Cregan P.B."/>
            <person name="Rokhsar D.S."/>
            <person name="Jackson S.A."/>
        </authorList>
    </citation>
    <scope>NUCLEOTIDE SEQUENCE [LARGE SCALE GENOMIC DNA]</scope>
    <source>
        <strain evidence="2">cv. G19833</strain>
    </source>
</reference>
<evidence type="ECO:0000313" key="1">
    <source>
        <dbReference type="EMBL" id="ESW12144.1"/>
    </source>
</evidence>
<dbReference type="Gramene" id="ESW12144">
    <property type="protein sequence ID" value="ESW12144"/>
    <property type="gene ID" value="PHAVU_008G088000g"/>
</dbReference>
<dbReference type="OMA" id="MECWIGN"/>
<proteinExistence type="predicted"/>
<accession>V7B2V9</accession>
<dbReference type="eggNOG" id="KOG1517">
    <property type="taxonomic scope" value="Eukaryota"/>
</dbReference>
<protein>
    <submittedName>
        <fullName evidence="1">Uncharacterized protein</fullName>
    </submittedName>
</protein>
<dbReference type="OrthoDB" id="1750756at2759"/>
<organism evidence="1 2">
    <name type="scientific">Phaseolus vulgaris</name>
    <name type="common">Kidney bean</name>
    <name type="synonym">French bean</name>
    <dbReference type="NCBI Taxonomy" id="3885"/>
    <lineage>
        <taxon>Eukaryota</taxon>
        <taxon>Viridiplantae</taxon>
        <taxon>Streptophyta</taxon>
        <taxon>Embryophyta</taxon>
        <taxon>Tracheophyta</taxon>
        <taxon>Spermatophyta</taxon>
        <taxon>Magnoliopsida</taxon>
        <taxon>eudicotyledons</taxon>
        <taxon>Gunneridae</taxon>
        <taxon>Pentapetalae</taxon>
        <taxon>rosids</taxon>
        <taxon>fabids</taxon>
        <taxon>Fabales</taxon>
        <taxon>Fabaceae</taxon>
        <taxon>Papilionoideae</taxon>
        <taxon>50 kb inversion clade</taxon>
        <taxon>NPAAA clade</taxon>
        <taxon>indigoferoid/millettioid clade</taxon>
        <taxon>Phaseoleae</taxon>
        <taxon>Phaseolus</taxon>
    </lineage>
</organism>
<gene>
    <name evidence="1" type="ORF">PHAVU_008G088000g</name>
</gene>
<dbReference type="Proteomes" id="UP000000226">
    <property type="component" value="Chromosome 8"/>
</dbReference>
<name>V7B2V9_PHAVU</name>
<keyword evidence="2" id="KW-1185">Reference proteome</keyword>
<dbReference type="STRING" id="3885.V7B2V9"/>
<dbReference type="AlphaFoldDB" id="V7B2V9"/>
<evidence type="ECO:0000313" key="2">
    <source>
        <dbReference type="Proteomes" id="UP000000226"/>
    </source>
</evidence>
<dbReference type="EMBL" id="CM002295">
    <property type="protein sequence ID" value="ESW12144.1"/>
    <property type="molecule type" value="Genomic_DNA"/>
</dbReference>
<sequence>MTMGDLMASRFYQNHHDDSTVSSCTSSSSVAVVIASYNTDGSDFTPRCDSETAIASSSGNYTGNGATSMAYLPQIVVLCELRHEAFEAAIPAASDISLVSKWRPKDRVSLLTLFVLSAFCCDESVICVTERLEYFESCVSLVLRDGNLGNVEKWAFWSK</sequence>